<accession>A0AA88Q8D0</accession>
<dbReference type="EMBL" id="JAUYZG010000003">
    <property type="protein sequence ID" value="KAK2910927.1"/>
    <property type="molecule type" value="Genomic_DNA"/>
</dbReference>
<keyword evidence="1" id="KW-0732">Signal</keyword>
<organism evidence="2 3">
    <name type="scientific">Cirrhinus molitorella</name>
    <name type="common">mud carp</name>
    <dbReference type="NCBI Taxonomy" id="172907"/>
    <lineage>
        <taxon>Eukaryota</taxon>
        <taxon>Metazoa</taxon>
        <taxon>Chordata</taxon>
        <taxon>Craniata</taxon>
        <taxon>Vertebrata</taxon>
        <taxon>Euteleostomi</taxon>
        <taxon>Actinopterygii</taxon>
        <taxon>Neopterygii</taxon>
        <taxon>Teleostei</taxon>
        <taxon>Ostariophysi</taxon>
        <taxon>Cypriniformes</taxon>
        <taxon>Cyprinidae</taxon>
        <taxon>Labeoninae</taxon>
        <taxon>Labeonini</taxon>
        <taxon>Cirrhinus</taxon>
    </lineage>
</organism>
<dbReference type="AlphaFoldDB" id="A0AA88Q8D0"/>
<evidence type="ECO:0000256" key="1">
    <source>
        <dbReference type="SAM" id="SignalP"/>
    </source>
</evidence>
<feature type="signal peptide" evidence="1">
    <location>
        <begin position="1"/>
        <end position="21"/>
    </location>
</feature>
<protein>
    <submittedName>
        <fullName evidence="2">Uncharacterized protein</fullName>
    </submittedName>
</protein>
<gene>
    <name evidence="2" type="ORF">Q8A67_003060</name>
</gene>
<dbReference type="Proteomes" id="UP001187343">
    <property type="component" value="Unassembled WGS sequence"/>
</dbReference>
<reference evidence="2" key="1">
    <citation type="submission" date="2023-08" db="EMBL/GenBank/DDBJ databases">
        <title>Chromosome-level Genome Assembly of mud carp (Cirrhinus molitorella).</title>
        <authorList>
            <person name="Liu H."/>
        </authorList>
    </citation>
    <scope>NUCLEOTIDE SEQUENCE</scope>
    <source>
        <strain evidence="2">Prfri</strain>
        <tissue evidence="2">Muscle</tissue>
    </source>
</reference>
<comment type="caution">
    <text evidence="2">The sequence shown here is derived from an EMBL/GenBank/DDBJ whole genome shotgun (WGS) entry which is preliminary data.</text>
</comment>
<feature type="chain" id="PRO_5041702661" evidence="1">
    <location>
        <begin position="22"/>
        <end position="160"/>
    </location>
</feature>
<proteinExistence type="predicted"/>
<sequence>MFRLSCISLPNFVSFLQVVLWAAIDFQSGRITRMPTDTSSGARESELETPNLQSLMLRLSSISLPNFITFLQALLWAATDFQSGSSKRRMSMDTSGGAREFELETPNLRWLMLRLSSISLPNLTSFLQAVLWVVIDFHSGRRRRTPTDTIGTITPSVLGP</sequence>
<name>A0AA88Q8D0_9TELE</name>
<evidence type="ECO:0000313" key="3">
    <source>
        <dbReference type="Proteomes" id="UP001187343"/>
    </source>
</evidence>
<evidence type="ECO:0000313" key="2">
    <source>
        <dbReference type="EMBL" id="KAK2910927.1"/>
    </source>
</evidence>
<keyword evidence="3" id="KW-1185">Reference proteome</keyword>